<dbReference type="Gene3D" id="3.30.1370.60">
    <property type="entry name" value="Hypothetical oxidoreductase yiak, domain 2"/>
    <property type="match status" value="1"/>
</dbReference>
<feature type="compositionally biased region" description="Polar residues" evidence="3">
    <location>
        <begin position="72"/>
        <end position="81"/>
    </location>
</feature>
<dbReference type="EC" id="1.1.1.37" evidence="4"/>
<keyword evidence="2 4" id="KW-0560">Oxidoreductase</keyword>
<evidence type="ECO:0000313" key="4">
    <source>
        <dbReference type="EMBL" id="VAW28375.1"/>
    </source>
</evidence>
<proteinExistence type="inferred from homology"/>
<protein>
    <submittedName>
        <fullName evidence="4">Malate dehydrogenase, similar to archaeal MJ1425</fullName>
        <ecNumber evidence="4">1.1.1.37</ecNumber>
    </submittedName>
</protein>
<dbReference type="SUPFAM" id="SSF89733">
    <property type="entry name" value="L-sulfolactate dehydrogenase-like"/>
    <property type="match status" value="1"/>
</dbReference>
<evidence type="ECO:0000256" key="2">
    <source>
        <dbReference type="ARBA" id="ARBA00023002"/>
    </source>
</evidence>
<dbReference type="InterPro" id="IPR043143">
    <property type="entry name" value="Mal/L-sulf/L-lact_DH-like_NADP"/>
</dbReference>
<dbReference type="AlphaFoldDB" id="A0A3B0UBP0"/>
<dbReference type="PANTHER" id="PTHR11091:SF0">
    <property type="entry name" value="MALATE DEHYDROGENASE"/>
    <property type="match status" value="1"/>
</dbReference>
<accession>A0A3B0UBP0</accession>
<evidence type="ECO:0000256" key="3">
    <source>
        <dbReference type="SAM" id="MobiDB-lite"/>
    </source>
</evidence>
<dbReference type="EMBL" id="UOET01000230">
    <property type="protein sequence ID" value="VAW28375.1"/>
    <property type="molecule type" value="Genomic_DNA"/>
</dbReference>
<gene>
    <name evidence="4" type="ORF">MNBD_BACTEROID07-1133</name>
</gene>
<evidence type="ECO:0000256" key="1">
    <source>
        <dbReference type="ARBA" id="ARBA00006056"/>
    </source>
</evidence>
<feature type="region of interest" description="Disordered" evidence="3">
    <location>
        <begin position="57"/>
        <end position="81"/>
    </location>
</feature>
<reference evidence="4" key="1">
    <citation type="submission" date="2018-06" db="EMBL/GenBank/DDBJ databases">
        <authorList>
            <person name="Zhirakovskaya E."/>
        </authorList>
    </citation>
    <scope>NUCLEOTIDE SEQUENCE</scope>
</reference>
<dbReference type="GO" id="GO:0030060">
    <property type="term" value="F:L-malate dehydrogenase (NAD+) activity"/>
    <property type="evidence" value="ECO:0007669"/>
    <property type="project" value="UniProtKB-EC"/>
</dbReference>
<dbReference type="Pfam" id="PF02615">
    <property type="entry name" value="Ldh_2"/>
    <property type="match status" value="1"/>
</dbReference>
<organism evidence="4">
    <name type="scientific">hydrothermal vent metagenome</name>
    <dbReference type="NCBI Taxonomy" id="652676"/>
    <lineage>
        <taxon>unclassified sequences</taxon>
        <taxon>metagenomes</taxon>
        <taxon>ecological metagenomes</taxon>
    </lineage>
</organism>
<dbReference type="InterPro" id="IPR003767">
    <property type="entry name" value="Malate/L-lactate_DH-like"/>
</dbReference>
<comment type="similarity">
    <text evidence="1">Belongs to the LDH2/MDH2 oxidoreductase family.</text>
</comment>
<name>A0A3B0UBP0_9ZZZZ</name>
<dbReference type="PANTHER" id="PTHR11091">
    <property type="entry name" value="OXIDOREDUCTASE-RELATED"/>
    <property type="match status" value="1"/>
</dbReference>
<dbReference type="InterPro" id="IPR036111">
    <property type="entry name" value="Mal/L-sulfo/L-lacto_DH-like_sf"/>
</dbReference>
<sequence>MIGIAMTNANPLVAPTFSKHGMLGTNPIAVAVPAGEEPSFVADFATSPVSRGKVDVYESEGKDTPDGLLQDRQGNPVTDSSILRDGGALRTLGGDVLHGGHKGFCLTAIVDIFSAVFSGANFGPTVVPTLGYVQDKAGAEDRGIGHFFGAMRIDAFQTADEFKAGMDEWIRTFRQAEPVAGKERVVIPGDPERESEAINMKEGIALSKKSLEGLEKIADLFEIPFGEL</sequence>